<dbReference type="Gene3D" id="1.10.150.130">
    <property type="match status" value="1"/>
</dbReference>
<keyword evidence="1" id="KW-0238">DNA-binding</keyword>
<dbReference type="STRING" id="133412.A0A1R1X4M5"/>
<accession>A0A1R1X4M5</accession>
<evidence type="ECO:0000313" key="3">
    <source>
        <dbReference type="Proteomes" id="UP000187283"/>
    </source>
</evidence>
<gene>
    <name evidence="2" type="ORF">AYI70_g10843</name>
</gene>
<dbReference type="GO" id="GO:0003677">
    <property type="term" value="F:DNA binding"/>
    <property type="evidence" value="ECO:0007669"/>
    <property type="project" value="UniProtKB-KW"/>
</dbReference>
<feature type="non-terminal residue" evidence="2">
    <location>
        <position position="1"/>
    </location>
</feature>
<dbReference type="Proteomes" id="UP000187283">
    <property type="component" value="Unassembled WGS sequence"/>
</dbReference>
<dbReference type="EMBL" id="LSSN01005391">
    <property type="protein sequence ID" value="OMJ09585.1"/>
    <property type="molecule type" value="Genomic_DNA"/>
</dbReference>
<name>A0A1R1X4M5_9FUNG</name>
<organism evidence="2 3">
    <name type="scientific">Smittium culicis</name>
    <dbReference type="NCBI Taxonomy" id="133412"/>
    <lineage>
        <taxon>Eukaryota</taxon>
        <taxon>Fungi</taxon>
        <taxon>Fungi incertae sedis</taxon>
        <taxon>Zoopagomycota</taxon>
        <taxon>Kickxellomycotina</taxon>
        <taxon>Harpellomycetes</taxon>
        <taxon>Harpellales</taxon>
        <taxon>Legeriomycetaceae</taxon>
        <taxon>Smittium</taxon>
    </lineage>
</organism>
<protein>
    <recommendedName>
        <fullName evidence="4">Core-binding (CB) domain-containing protein</fullName>
    </recommendedName>
</protein>
<keyword evidence="3" id="KW-1185">Reference proteome</keyword>
<dbReference type="InterPro" id="IPR010998">
    <property type="entry name" value="Integrase_recombinase_N"/>
</dbReference>
<dbReference type="AlphaFoldDB" id="A0A1R1X4M5"/>
<reference evidence="2 3" key="1">
    <citation type="submission" date="2017-01" db="EMBL/GenBank/DDBJ databases">
        <authorList>
            <person name="Mah S.A."/>
            <person name="Swanson W.J."/>
            <person name="Moy G.W."/>
            <person name="Vacquier V.D."/>
        </authorList>
    </citation>
    <scope>NUCLEOTIDE SEQUENCE [LARGE SCALE GENOMIC DNA]</scope>
    <source>
        <strain evidence="2 3">GSMNP</strain>
    </source>
</reference>
<evidence type="ECO:0000256" key="1">
    <source>
        <dbReference type="ARBA" id="ARBA00023125"/>
    </source>
</evidence>
<evidence type="ECO:0000313" key="2">
    <source>
        <dbReference type="EMBL" id="OMJ09585.1"/>
    </source>
</evidence>
<sequence length="254" mass="28760">CGPFFIEGEQEDQQVLQLVSGSLWVSFERTELQLEEMEQPIRLPSMEPNITSYTESSEGTTNNNIDYFLAENCSMVPISTDVINNPSITAASRNGSAGSKKLKISAVEQQELESRGMENQRCILKAQGLSDTAVDMIVSNHCAFKSRSRYHSIQQQFLDWYLSNNNTTEIQAKNILNFLVYIFTTKKLSANTIRAYKSAILNLVAYSKSMENFPCMKELLRAIDKTEIKSFANPIIKISPVIERLIEWGDTKDF</sequence>
<dbReference type="OrthoDB" id="5706130at2759"/>
<comment type="caution">
    <text evidence="2">The sequence shown here is derived from an EMBL/GenBank/DDBJ whole genome shotgun (WGS) entry which is preliminary data.</text>
</comment>
<proteinExistence type="predicted"/>
<evidence type="ECO:0008006" key="4">
    <source>
        <dbReference type="Google" id="ProtNLM"/>
    </source>
</evidence>